<name>A0A813NE62_9BILA</name>
<dbReference type="Proteomes" id="UP000663845">
    <property type="component" value="Unassembled WGS sequence"/>
</dbReference>
<dbReference type="EMBL" id="CAJNOG010000006">
    <property type="protein sequence ID" value="CAF0734371.1"/>
    <property type="molecule type" value="Genomic_DNA"/>
</dbReference>
<dbReference type="PANTHER" id="PTHR48465">
    <property type="entry name" value="PROTEIN SSUH2 HOMOLOG"/>
    <property type="match status" value="1"/>
</dbReference>
<protein>
    <submittedName>
        <fullName evidence="1">Uncharacterized protein</fullName>
    </submittedName>
</protein>
<organism evidence="1 2">
    <name type="scientific">Adineta steineri</name>
    <dbReference type="NCBI Taxonomy" id="433720"/>
    <lineage>
        <taxon>Eukaryota</taxon>
        <taxon>Metazoa</taxon>
        <taxon>Spiralia</taxon>
        <taxon>Gnathifera</taxon>
        <taxon>Rotifera</taxon>
        <taxon>Eurotatoria</taxon>
        <taxon>Bdelloidea</taxon>
        <taxon>Adinetida</taxon>
        <taxon>Adinetidae</taxon>
        <taxon>Adineta</taxon>
    </lineage>
</organism>
<proteinExistence type="predicted"/>
<reference evidence="1" key="1">
    <citation type="submission" date="2021-02" db="EMBL/GenBank/DDBJ databases">
        <authorList>
            <person name="Nowell W R."/>
        </authorList>
    </citation>
    <scope>NUCLEOTIDE SEQUENCE</scope>
</reference>
<evidence type="ECO:0000313" key="2">
    <source>
        <dbReference type="Proteomes" id="UP000663845"/>
    </source>
</evidence>
<sequence>MANKVTPATGKSTSDGSSSPMLDLMKTYVKSKFSYNAKPLTNAKVTNVQQEHYAYQIDIWTLMECRTKKKINQPYNNETIANEGNRNEWDFDFERPAIDAKTKKTEVRNLDQTRWTNICLKCSGFNRYACSSCKGDGGKPCYHCKIKALTDNGLGSKKPCKYCNDSGIIHCLKCKSTGLVECTSCKGCGKILHYYQLSVKWYTIHSVSYLTNTELPPKIIHKAPDKKSISVTDQKWSKTDSIEKYFQTAFASQQKNPPIKLEQLTEDFNKKHVTKAKKNCRIVQMKCEIQKLDVTEVEYEAEGFKNKHDPKMGDKFKFYYYGKGKKDQPMIYENDYPMNACGCCGVGCAHHSKLCTIS</sequence>
<comment type="caution">
    <text evidence="1">The sequence shown here is derived from an EMBL/GenBank/DDBJ whole genome shotgun (WGS) entry which is preliminary data.</text>
</comment>
<dbReference type="AlphaFoldDB" id="A0A813NE62"/>
<dbReference type="InterPro" id="IPR052789">
    <property type="entry name" value="SSUH2_homolog"/>
</dbReference>
<gene>
    <name evidence="1" type="ORF">JYZ213_LOCUS1451</name>
</gene>
<accession>A0A813NE62</accession>
<dbReference type="PANTHER" id="PTHR48465:SF1">
    <property type="entry name" value="PROTEIN SSUH2 HOMOLOG"/>
    <property type="match status" value="1"/>
</dbReference>
<evidence type="ECO:0000313" key="1">
    <source>
        <dbReference type="EMBL" id="CAF0734371.1"/>
    </source>
</evidence>